<comment type="caution">
    <text evidence="2">The sequence shown here is derived from an EMBL/GenBank/DDBJ whole genome shotgun (WGS) entry which is preliminary data.</text>
</comment>
<dbReference type="AlphaFoldDB" id="A0ABD0PV34"/>
<accession>A0ABD0PV34</accession>
<protein>
    <submittedName>
        <fullName evidence="2">Uncharacterized protein</fullName>
    </submittedName>
</protein>
<keyword evidence="3" id="KW-1185">Reference proteome</keyword>
<sequence length="71" mass="7424">GKRTWRHLRLVCLTTAAYRGPTPAPRYPKTTAMPAAPKSQAGAAAPPKAAAAARGPNAQTVRDTATDRLSN</sequence>
<feature type="compositionally biased region" description="Low complexity" evidence="1">
    <location>
        <begin position="32"/>
        <end position="58"/>
    </location>
</feature>
<proteinExistence type="predicted"/>
<dbReference type="Proteomes" id="UP001529510">
    <property type="component" value="Unassembled WGS sequence"/>
</dbReference>
<feature type="region of interest" description="Disordered" evidence="1">
    <location>
        <begin position="18"/>
        <end position="71"/>
    </location>
</feature>
<feature type="non-terminal residue" evidence="2">
    <location>
        <position position="1"/>
    </location>
</feature>
<name>A0ABD0PV34_CIRMR</name>
<feature type="non-terminal residue" evidence="2">
    <location>
        <position position="71"/>
    </location>
</feature>
<evidence type="ECO:0000313" key="3">
    <source>
        <dbReference type="Proteomes" id="UP001529510"/>
    </source>
</evidence>
<organism evidence="2 3">
    <name type="scientific">Cirrhinus mrigala</name>
    <name type="common">Mrigala</name>
    <dbReference type="NCBI Taxonomy" id="683832"/>
    <lineage>
        <taxon>Eukaryota</taxon>
        <taxon>Metazoa</taxon>
        <taxon>Chordata</taxon>
        <taxon>Craniata</taxon>
        <taxon>Vertebrata</taxon>
        <taxon>Euteleostomi</taxon>
        <taxon>Actinopterygii</taxon>
        <taxon>Neopterygii</taxon>
        <taxon>Teleostei</taxon>
        <taxon>Ostariophysi</taxon>
        <taxon>Cypriniformes</taxon>
        <taxon>Cyprinidae</taxon>
        <taxon>Labeoninae</taxon>
        <taxon>Labeonini</taxon>
        <taxon>Cirrhinus</taxon>
    </lineage>
</organism>
<dbReference type="EMBL" id="JAMKFB020000013">
    <property type="protein sequence ID" value="KAL0177883.1"/>
    <property type="molecule type" value="Genomic_DNA"/>
</dbReference>
<reference evidence="2 3" key="1">
    <citation type="submission" date="2024-05" db="EMBL/GenBank/DDBJ databases">
        <title>Genome sequencing and assembly of Indian major carp, Cirrhinus mrigala (Hamilton, 1822).</title>
        <authorList>
            <person name="Mohindra V."/>
            <person name="Chowdhury L.M."/>
            <person name="Lal K."/>
            <person name="Jena J.K."/>
        </authorList>
    </citation>
    <scope>NUCLEOTIDE SEQUENCE [LARGE SCALE GENOMIC DNA]</scope>
    <source>
        <strain evidence="2">CM1030</strain>
        <tissue evidence="2">Blood</tissue>
    </source>
</reference>
<gene>
    <name evidence="2" type="ORF">M9458_026777</name>
</gene>
<evidence type="ECO:0000256" key="1">
    <source>
        <dbReference type="SAM" id="MobiDB-lite"/>
    </source>
</evidence>
<evidence type="ECO:0000313" key="2">
    <source>
        <dbReference type="EMBL" id="KAL0177883.1"/>
    </source>
</evidence>